<dbReference type="PANTHER" id="PTHR30258:SF1">
    <property type="entry name" value="PROTEIN TRANSPORT PROTEIN HOFB HOMOLOG"/>
    <property type="match status" value="1"/>
</dbReference>
<evidence type="ECO:0000256" key="1">
    <source>
        <dbReference type="ARBA" id="ARBA00006611"/>
    </source>
</evidence>
<dbReference type="Pfam" id="PF00437">
    <property type="entry name" value="T2SSE"/>
    <property type="match status" value="1"/>
</dbReference>
<dbReference type="Gene3D" id="3.40.50.300">
    <property type="entry name" value="P-loop containing nucleotide triphosphate hydrolases"/>
    <property type="match status" value="1"/>
</dbReference>
<proteinExistence type="inferred from homology"/>
<dbReference type="InterPro" id="IPR027417">
    <property type="entry name" value="P-loop_NTPase"/>
</dbReference>
<feature type="coiled-coil region" evidence="4">
    <location>
        <begin position="363"/>
        <end position="390"/>
    </location>
</feature>
<feature type="domain" description="Bacterial type II secretion system protein E" evidence="5">
    <location>
        <begin position="608"/>
        <end position="622"/>
    </location>
</feature>
<dbReference type="AlphaFoldDB" id="A0A2K9E6B4"/>
<dbReference type="InterPro" id="IPR001482">
    <property type="entry name" value="T2SS/T4SS_dom"/>
</dbReference>
<dbReference type="InterPro" id="IPR037257">
    <property type="entry name" value="T2SS_E_N_sf"/>
</dbReference>
<dbReference type="InterPro" id="IPR007831">
    <property type="entry name" value="T2SS_GspE_N"/>
</dbReference>
<keyword evidence="2" id="KW-0547">Nucleotide-binding</keyword>
<evidence type="ECO:0000256" key="2">
    <source>
        <dbReference type="ARBA" id="ARBA00022741"/>
    </source>
</evidence>
<keyword evidence="4" id="KW-0175">Coiled coil</keyword>
<dbReference type="SUPFAM" id="SSF52540">
    <property type="entry name" value="P-loop containing nucleoside triphosphate hydrolases"/>
    <property type="match status" value="1"/>
</dbReference>
<evidence type="ECO:0000256" key="3">
    <source>
        <dbReference type="ARBA" id="ARBA00022840"/>
    </source>
</evidence>
<protein>
    <submittedName>
        <fullName evidence="6">Type II secretion system protein E</fullName>
    </submittedName>
</protein>
<dbReference type="PROSITE" id="PS00662">
    <property type="entry name" value="T2SP_E"/>
    <property type="match status" value="1"/>
</dbReference>
<dbReference type="SUPFAM" id="SSF160246">
    <property type="entry name" value="EspE N-terminal domain-like"/>
    <property type="match status" value="2"/>
</dbReference>
<dbReference type="FunFam" id="3.30.300.160:FF:000002">
    <property type="entry name" value="Type II secretion system protein E"/>
    <property type="match status" value="1"/>
</dbReference>
<dbReference type="SMART" id="SM00382">
    <property type="entry name" value="AAA"/>
    <property type="match status" value="1"/>
</dbReference>
<sequence>MVGVDTRGIDEILLETGVLKITDLKRAWDIQRERGSSIEDVLLELELVTPTDIMRANAIKMGISFVDLSNYEIKDESVPTLITRNIANRYKVIPIEKENGVLTVAMQDPTDIFCIDDIRLATALEIKPVFSDPKEIEKLIKKYFGEEEKPKKELAPKSDEISKADLLKEQESLLLERDFYNDITTDLEPADLEFDSKDDSFSSTDLNIQDDTSESGIFKDKIGNLLVKAGVITQEQLDTALAIQAKKGGLIGKIMVKQGYLDTKSLYEFLQKQMGVEFIDLENIEIEESVINLVTWNIARMHKLIPVKLSNGSLKVAMSDPMNIFSIDDLRLTTGYNIIPCLADEDQIMIMLDKYYDKDAIKKEERDKEAIDLEEEIRKVNEKIAVEITEEEEEEEVVDIDVLENAPIVKMVNIIFQKAVASRASDIHIEPQEDCVLIRFRIDGQLVEIMKHDRKIVSALVARVKIISGLNIAEKRIPQDGRIGMKIDGKDYDMRVSILPTMFGEKVVIRIADKEGFQVDKKDLGFFEDDLEKFDDIIAHPHGIVLVTGPTGSGKSTTLYTALRELCKPNVNLLTVEDPVESTIKGINQVQVNVKAGLTFATALRAFLRQDPDIIMVGEIRDRETAEIATRAAITGHLVFSTLHTNDAASSITRMIDMGIEPFMMSSSVVGVIAQRLVRRLCQKCRERIEPDEYAKEALSLKEGEEIELYKAVGCEECNNTGYKGRIAVYEIMTINREIRNLIAKNENADVIKEAALRNGMKTLRMNCARYVKKGVTTIDEMLRIAYSED</sequence>
<dbReference type="KEGG" id="hsc:HVS_10155"/>
<evidence type="ECO:0000259" key="5">
    <source>
        <dbReference type="PROSITE" id="PS00662"/>
    </source>
</evidence>
<dbReference type="Proteomes" id="UP000233534">
    <property type="component" value="Chromosome"/>
</dbReference>
<dbReference type="FunFam" id="3.30.450.90:FF:000001">
    <property type="entry name" value="Type II secretion system ATPase GspE"/>
    <property type="match status" value="1"/>
</dbReference>
<accession>A0A2K9E6B4</accession>
<reference evidence="6 7" key="1">
    <citation type="submission" date="2017-12" db="EMBL/GenBank/DDBJ databases">
        <title>Complete genome sequence of Herbivorax saccincola GGR1, a novel Cellulosome-producing hydrolytic bacterium in a thermophilic biogas plant, established by Illumina and Nanopore MinION sequencing.</title>
        <authorList>
            <person name="Pechtl A."/>
            <person name="Ruckert C."/>
            <person name="Koeck D.E."/>
            <person name="Maus I."/>
            <person name="Winkler A."/>
            <person name="Kalinowski J."/>
            <person name="Puhler A."/>
            <person name="Schwarz W.W."/>
            <person name="Zverlov V.V."/>
            <person name="Schluter A."/>
            <person name="Liebl W."/>
        </authorList>
    </citation>
    <scope>NUCLEOTIDE SEQUENCE [LARGE SCALE GENOMIC DNA]</scope>
    <source>
        <strain evidence="7">SR1</strain>
    </source>
</reference>
<dbReference type="Pfam" id="PF05157">
    <property type="entry name" value="MshEN"/>
    <property type="match status" value="2"/>
</dbReference>
<dbReference type="RefSeq" id="WP_101301866.1">
    <property type="nucleotide sequence ID" value="NZ_CP025197.1"/>
</dbReference>
<dbReference type="Gene3D" id="3.30.450.90">
    <property type="match status" value="1"/>
</dbReference>
<dbReference type="PANTHER" id="PTHR30258">
    <property type="entry name" value="TYPE II SECRETION SYSTEM PROTEIN GSPE-RELATED"/>
    <property type="match status" value="1"/>
</dbReference>
<comment type="similarity">
    <text evidence="1">Belongs to the GSP E family.</text>
</comment>
<dbReference type="InterPro" id="IPR003593">
    <property type="entry name" value="AAA+_ATPase"/>
</dbReference>
<name>A0A2K9E6B4_9FIRM</name>
<gene>
    <name evidence="6" type="primary">epsE</name>
    <name evidence="6" type="ORF">HVS_10155</name>
</gene>
<evidence type="ECO:0000256" key="4">
    <source>
        <dbReference type="SAM" id="Coils"/>
    </source>
</evidence>
<keyword evidence="7" id="KW-1185">Reference proteome</keyword>
<evidence type="ECO:0000313" key="7">
    <source>
        <dbReference type="Proteomes" id="UP000233534"/>
    </source>
</evidence>
<organism evidence="6 7">
    <name type="scientific">Acetivibrio saccincola</name>
    <dbReference type="NCBI Taxonomy" id="1677857"/>
    <lineage>
        <taxon>Bacteria</taxon>
        <taxon>Bacillati</taxon>
        <taxon>Bacillota</taxon>
        <taxon>Clostridia</taxon>
        <taxon>Eubacteriales</taxon>
        <taxon>Oscillospiraceae</taxon>
        <taxon>Acetivibrio</taxon>
    </lineage>
</organism>
<keyword evidence="3" id="KW-0067">ATP-binding</keyword>
<dbReference type="Gene3D" id="3.30.300.160">
    <property type="entry name" value="Type II secretion system, protein E, N-terminal domain"/>
    <property type="match status" value="2"/>
</dbReference>
<dbReference type="GO" id="GO:0005886">
    <property type="term" value="C:plasma membrane"/>
    <property type="evidence" value="ECO:0007669"/>
    <property type="project" value="TreeGrafter"/>
</dbReference>
<evidence type="ECO:0000313" key="6">
    <source>
        <dbReference type="EMBL" id="AUG57928.1"/>
    </source>
</evidence>
<dbReference type="EMBL" id="CP025197">
    <property type="protein sequence ID" value="AUG57928.1"/>
    <property type="molecule type" value="Genomic_DNA"/>
</dbReference>
<dbReference type="GO" id="GO:0005524">
    <property type="term" value="F:ATP binding"/>
    <property type="evidence" value="ECO:0007669"/>
    <property type="project" value="UniProtKB-KW"/>
</dbReference>
<dbReference type="CDD" id="cd01129">
    <property type="entry name" value="PulE-GspE-like"/>
    <property type="match status" value="1"/>
</dbReference>
<dbReference type="GO" id="GO:0016887">
    <property type="term" value="F:ATP hydrolysis activity"/>
    <property type="evidence" value="ECO:0007669"/>
    <property type="project" value="TreeGrafter"/>
</dbReference>
<dbReference type="FunFam" id="3.40.50.300:FF:000398">
    <property type="entry name" value="Type IV pilus assembly ATPase PilB"/>
    <property type="match status" value="1"/>
</dbReference>